<evidence type="ECO:0000256" key="10">
    <source>
        <dbReference type="ARBA" id="ARBA00022917"/>
    </source>
</evidence>
<evidence type="ECO:0000259" key="13">
    <source>
        <dbReference type="PROSITE" id="PS50862"/>
    </source>
</evidence>
<keyword evidence="6" id="KW-0479">Metal-binding</keyword>
<evidence type="ECO:0000256" key="8">
    <source>
        <dbReference type="ARBA" id="ARBA00022840"/>
    </source>
</evidence>
<keyword evidence="11 14" id="KW-0030">Aminoacyl-tRNA synthetase</keyword>
<evidence type="ECO:0000313" key="14">
    <source>
        <dbReference type="EMBL" id="ORY90195.1"/>
    </source>
</evidence>
<dbReference type="GO" id="GO:0006432">
    <property type="term" value="P:phenylalanyl-tRNA aminoacylation"/>
    <property type="evidence" value="ECO:0007669"/>
    <property type="project" value="InterPro"/>
</dbReference>
<dbReference type="PANTHER" id="PTHR11538:SF40">
    <property type="entry name" value="PHENYLALANINE--TRNA LIGASE ALPHA SUBUNIT"/>
    <property type="match status" value="1"/>
</dbReference>
<evidence type="ECO:0000256" key="6">
    <source>
        <dbReference type="ARBA" id="ARBA00022723"/>
    </source>
</evidence>
<dbReference type="InterPro" id="IPR006195">
    <property type="entry name" value="aa-tRNA-synth_II"/>
</dbReference>
<evidence type="ECO:0000256" key="3">
    <source>
        <dbReference type="ARBA" id="ARBA00012814"/>
    </source>
</evidence>
<dbReference type="InterPro" id="IPR040725">
    <property type="entry name" value="PheRS_DBD3"/>
</dbReference>
<keyword evidence="5" id="KW-0436">Ligase</keyword>
<evidence type="ECO:0000256" key="2">
    <source>
        <dbReference type="ARBA" id="ARBA00006703"/>
    </source>
</evidence>
<sequence>MSGLPSSDTLQLVILHAVDAAPITDSRTLSLQLPANVEGAQSLGAPRVIGSGADEQNAVKGALDSLVAREMVTSEQVTVDVHGLTAEGNAIAQNGSHEYLVWSALPPLDGTPLTAQEIQAKVGKDVAKVGQGNAMKNKWVTKKGDGFVKAVDTVVDSTKEALLAIQSTGAHADEKLLGDLRKRKLVEKKKSFYFKVAKGAKFSTTIEKVETDLTVELLNSGAWEKASFKKYNFDAEGAPTNGGALHPLMKVREEFRNIFFEMGFTEMPTNRFVESSFWNFDSLFVPQQHPAREMQDTFYLKDPVTSTGFPQDYYERVKTVHQTGGFGSTGYIYPFSKEETSRLVLRTHTTSVSSAMLYEIANQPGGFKPAKMFSIDRVFRNESVDATHLAEFHQVEGVVADRNLTLADLIGFMEVFFAKMGVTNLRFKPAYNPYTEPSLEIFSYHEGLKKWVEIGNSGMFRPEMLEPMGLPADVRVHGWGLSLERPTMIRYGISNIRDLLGHKVPIDMTERSAAVRF</sequence>
<dbReference type="GO" id="GO:0005524">
    <property type="term" value="F:ATP binding"/>
    <property type="evidence" value="ECO:0007669"/>
    <property type="project" value="UniProtKB-KW"/>
</dbReference>
<dbReference type="GO" id="GO:0000049">
    <property type="term" value="F:tRNA binding"/>
    <property type="evidence" value="ECO:0007669"/>
    <property type="project" value="InterPro"/>
</dbReference>
<dbReference type="Gene3D" id="1.10.10.2320">
    <property type="match status" value="1"/>
</dbReference>
<keyword evidence="4" id="KW-0963">Cytoplasm</keyword>
<evidence type="ECO:0000256" key="5">
    <source>
        <dbReference type="ARBA" id="ARBA00022598"/>
    </source>
</evidence>
<dbReference type="GO" id="GO:0004826">
    <property type="term" value="F:phenylalanine-tRNA ligase activity"/>
    <property type="evidence" value="ECO:0007669"/>
    <property type="project" value="UniProtKB-EC"/>
</dbReference>
<dbReference type="InParanoid" id="A0A1Y2G2D4"/>
<dbReference type="FunFam" id="3.30.930.10:FF:000028">
    <property type="entry name" value="Phenylalanyl-tRNA synthetase alpha chain"/>
    <property type="match status" value="1"/>
</dbReference>
<dbReference type="EMBL" id="MCGR01000004">
    <property type="protein sequence ID" value="ORY90195.1"/>
    <property type="molecule type" value="Genomic_DNA"/>
</dbReference>
<comment type="subcellular location">
    <subcellularLocation>
        <location evidence="1">Cytoplasm</location>
    </subcellularLocation>
</comment>
<reference evidence="14 15" key="1">
    <citation type="submission" date="2016-07" db="EMBL/GenBank/DDBJ databases">
        <title>Pervasive Adenine N6-methylation of Active Genes in Fungi.</title>
        <authorList>
            <consortium name="DOE Joint Genome Institute"/>
            <person name="Mondo S.J."/>
            <person name="Dannebaum R.O."/>
            <person name="Kuo R.C."/>
            <person name="Labutti K."/>
            <person name="Haridas S."/>
            <person name="Kuo A."/>
            <person name="Salamov A."/>
            <person name="Ahrendt S.R."/>
            <person name="Lipzen A."/>
            <person name="Sullivan W."/>
            <person name="Andreopoulos W.B."/>
            <person name="Clum A."/>
            <person name="Lindquist E."/>
            <person name="Daum C."/>
            <person name="Ramamoorthy G.K."/>
            <person name="Gryganskyi A."/>
            <person name="Culley D."/>
            <person name="Magnuson J.K."/>
            <person name="James T.Y."/>
            <person name="O'Malley M.A."/>
            <person name="Stajich J.E."/>
            <person name="Spatafora J.W."/>
            <person name="Visel A."/>
            <person name="Grigoriev I.V."/>
        </authorList>
    </citation>
    <scope>NUCLEOTIDE SEQUENCE [LARGE SCALE GENOMIC DNA]</scope>
    <source>
        <strain evidence="14 15">62-1032</strain>
    </source>
</reference>
<dbReference type="NCBIfam" id="NF003210">
    <property type="entry name" value="PRK04172.1"/>
    <property type="match status" value="1"/>
</dbReference>
<dbReference type="STRING" id="106004.A0A1Y2G2D4"/>
<keyword evidence="10" id="KW-0648">Protein biosynthesis</keyword>
<evidence type="ECO:0000256" key="1">
    <source>
        <dbReference type="ARBA" id="ARBA00004496"/>
    </source>
</evidence>
<dbReference type="PROSITE" id="PS50862">
    <property type="entry name" value="AA_TRNA_LIGASE_II"/>
    <property type="match status" value="1"/>
</dbReference>
<evidence type="ECO:0000313" key="15">
    <source>
        <dbReference type="Proteomes" id="UP000193467"/>
    </source>
</evidence>
<accession>A0A1Y2G2D4</accession>
<dbReference type="Gene3D" id="1.10.10.2330">
    <property type="match status" value="1"/>
</dbReference>
<dbReference type="InterPro" id="IPR002319">
    <property type="entry name" value="Phenylalanyl-tRNA_Synthase"/>
</dbReference>
<evidence type="ECO:0000256" key="11">
    <source>
        <dbReference type="ARBA" id="ARBA00023146"/>
    </source>
</evidence>
<keyword evidence="15" id="KW-1185">Reference proteome</keyword>
<protein>
    <recommendedName>
        <fullName evidence="3">phenylalanine--tRNA ligase</fullName>
        <ecNumber evidence="3">6.1.1.20</ecNumber>
    </recommendedName>
    <alternativeName>
        <fullName evidence="12">Phenylalanyl-tRNA synthetase alpha subunit</fullName>
    </alternativeName>
</protein>
<dbReference type="FunCoup" id="A0A1Y2G2D4">
    <property type="interactions" value="735"/>
</dbReference>
<dbReference type="Gene3D" id="3.30.930.10">
    <property type="entry name" value="Bira Bifunctional Protein, Domain 2"/>
    <property type="match status" value="1"/>
</dbReference>
<dbReference type="OrthoDB" id="238316at2759"/>
<evidence type="ECO:0000256" key="9">
    <source>
        <dbReference type="ARBA" id="ARBA00022842"/>
    </source>
</evidence>
<keyword evidence="8" id="KW-0067">ATP-binding</keyword>
<dbReference type="NCBIfam" id="TIGR00468">
    <property type="entry name" value="pheS"/>
    <property type="match status" value="1"/>
</dbReference>
<dbReference type="GO" id="GO:0009328">
    <property type="term" value="C:phenylalanine-tRNA ligase complex"/>
    <property type="evidence" value="ECO:0007669"/>
    <property type="project" value="TreeGrafter"/>
</dbReference>
<dbReference type="GO" id="GO:0005829">
    <property type="term" value="C:cytosol"/>
    <property type="evidence" value="ECO:0007669"/>
    <property type="project" value="TreeGrafter"/>
</dbReference>
<keyword evidence="9" id="KW-0460">Magnesium</keyword>
<gene>
    <name evidence="14" type="ORF">BCR35DRAFT_287441</name>
</gene>
<dbReference type="CDD" id="cd00496">
    <property type="entry name" value="PheRS_alpha_core"/>
    <property type="match status" value="1"/>
</dbReference>
<dbReference type="EC" id="6.1.1.20" evidence="3"/>
<comment type="similarity">
    <text evidence="2">Belongs to the class-II aminoacyl-tRNA synthetase family. Phe-tRNA synthetase alpha subunit type 2 subfamily.</text>
</comment>
<dbReference type="InterPro" id="IPR004529">
    <property type="entry name" value="Phe-tRNA-synth_IIc_asu"/>
</dbReference>
<keyword evidence="7" id="KW-0547">Nucleotide-binding</keyword>
<proteinExistence type="inferred from homology"/>
<dbReference type="Gene3D" id="3.30.1370.240">
    <property type="match status" value="1"/>
</dbReference>
<evidence type="ECO:0000256" key="7">
    <source>
        <dbReference type="ARBA" id="ARBA00022741"/>
    </source>
</evidence>
<organism evidence="14 15">
    <name type="scientific">Leucosporidium creatinivorum</name>
    <dbReference type="NCBI Taxonomy" id="106004"/>
    <lineage>
        <taxon>Eukaryota</taxon>
        <taxon>Fungi</taxon>
        <taxon>Dikarya</taxon>
        <taxon>Basidiomycota</taxon>
        <taxon>Pucciniomycotina</taxon>
        <taxon>Microbotryomycetes</taxon>
        <taxon>Leucosporidiales</taxon>
        <taxon>Leucosporidium</taxon>
    </lineage>
</organism>
<dbReference type="AlphaFoldDB" id="A0A1Y2G2D4"/>
<evidence type="ECO:0000256" key="12">
    <source>
        <dbReference type="ARBA" id="ARBA00030612"/>
    </source>
</evidence>
<name>A0A1Y2G2D4_9BASI</name>
<dbReference type="PANTHER" id="PTHR11538">
    <property type="entry name" value="PHENYLALANYL-TRNA SYNTHETASE"/>
    <property type="match status" value="1"/>
</dbReference>
<dbReference type="Proteomes" id="UP000193467">
    <property type="component" value="Unassembled WGS sequence"/>
</dbReference>
<dbReference type="Pfam" id="PF01409">
    <property type="entry name" value="tRNA-synt_2d"/>
    <property type="match status" value="1"/>
</dbReference>
<dbReference type="SUPFAM" id="SSF55681">
    <property type="entry name" value="Class II aaRS and biotin synthetases"/>
    <property type="match status" value="1"/>
</dbReference>
<comment type="caution">
    <text evidence="14">The sequence shown here is derived from an EMBL/GenBank/DDBJ whole genome shotgun (WGS) entry which is preliminary data.</text>
</comment>
<dbReference type="Pfam" id="PF18553">
    <property type="entry name" value="PheRS_DBD3"/>
    <property type="match status" value="1"/>
</dbReference>
<dbReference type="InterPro" id="IPR045864">
    <property type="entry name" value="aa-tRNA-synth_II/BPL/LPL"/>
</dbReference>
<evidence type="ECO:0000256" key="4">
    <source>
        <dbReference type="ARBA" id="ARBA00022490"/>
    </source>
</evidence>
<dbReference type="GO" id="GO:0046872">
    <property type="term" value="F:metal ion binding"/>
    <property type="evidence" value="ECO:0007669"/>
    <property type="project" value="UniProtKB-KW"/>
</dbReference>
<feature type="domain" description="Aminoacyl-transfer RNA synthetases class-II family profile" evidence="13">
    <location>
        <begin position="250"/>
        <end position="505"/>
    </location>
</feature>